<feature type="region of interest" description="Disordered" evidence="1">
    <location>
        <begin position="69"/>
        <end position="111"/>
    </location>
</feature>
<dbReference type="Proteomes" id="UP001626550">
    <property type="component" value="Unassembled WGS sequence"/>
</dbReference>
<evidence type="ECO:0000313" key="3">
    <source>
        <dbReference type="Proteomes" id="UP001626550"/>
    </source>
</evidence>
<evidence type="ECO:0008006" key="4">
    <source>
        <dbReference type="Google" id="ProtNLM"/>
    </source>
</evidence>
<protein>
    <recommendedName>
        <fullName evidence="4">Partner of Y14 and mago</fullName>
    </recommendedName>
</protein>
<proteinExistence type="predicted"/>
<accession>A0ABD2Q3R4</accession>
<keyword evidence="3" id="KW-1185">Reference proteome</keyword>
<feature type="compositionally biased region" description="Basic and acidic residues" evidence="1">
    <location>
        <begin position="69"/>
        <end position="84"/>
    </location>
</feature>
<dbReference type="AlphaFoldDB" id="A0ABD2Q3R4"/>
<evidence type="ECO:0000256" key="1">
    <source>
        <dbReference type="SAM" id="MobiDB-lite"/>
    </source>
</evidence>
<gene>
    <name evidence="2" type="ORF">Ciccas_008603</name>
</gene>
<evidence type="ECO:0000313" key="2">
    <source>
        <dbReference type="EMBL" id="KAL3312801.1"/>
    </source>
</evidence>
<name>A0ABD2Q3R4_9PLAT</name>
<sequence length="162" mass="18585">MAERKGIIKGEDGMIVIYMLTTILRTFLHSCNTETRWYMAQANTTSAAVNSRRNQKEFVIPGLSKEMAEKLSVKPKKKPEDIRPKPKPVTNPNPESKAPAPPANEATDLTHKLKVERKRLRQIEDIEKKKEQGSQLNKDQIAKLERKTEILQLIKQLERQSL</sequence>
<organism evidence="2 3">
    <name type="scientific">Cichlidogyrus casuarinus</name>
    <dbReference type="NCBI Taxonomy" id="1844966"/>
    <lineage>
        <taxon>Eukaryota</taxon>
        <taxon>Metazoa</taxon>
        <taxon>Spiralia</taxon>
        <taxon>Lophotrochozoa</taxon>
        <taxon>Platyhelminthes</taxon>
        <taxon>Monogenea</taxon>
        <taxon>Monopisthocotylea</taxon>
        <taxon>Dactylogyridea</taxon>
        <taxon>Ancyrocephalidae</taxon>
        <taxon>Cichlidogyrus</taxon>
    </lineage>
</organism>
<reference evidence="2 3" key="1">
    <citation type="submission" date="2024-11" db="EMBL/GenBank/DDBJ databases">
        <title>Adaptive evolution of stress response genes in parasites aligns with host niche diversity.</title>
        <authorList>
            <person name="Hahn C."/>
            <person name="Resl P."/>
        </authorList>
    </citation>
    <scope>NUCLEOTIDE SEQUENCE [LARGE SCALE GENOMIC DNA]</scope>
    <source>
        <strain evidence="2">EGGRZ-B1_66</strain>
        <tissue evidence="2">Body</tissue>
    </source>
</reference>
<comment type="caution">
    <text evidence="2">The sequence shown here is derived from an EMBL/GenBank/DDBJ whole genome shotgun (WGS) entry which is preliminary data.</text>
</comment>
<dbReference type="EMBL" id="JBJKFK010001544">
    <property type="protein sequence ID" value="KAL3312801.1"/>
    <property type="molecule type" value="Genomic_DNA"/>
</dbReference>